<dbReference type="FunFam" id="3.30.565.10:FF:000006">
    <property type="entry name" value="Sensor histidine kinase WalK"/>
    <property type="match status" value="1"/>
</dbReference>
<keyword evidence="7" id="KW-0472">Membrane</keyword>
<dbReference type="PRINTS" id="PR00344">
    <property type="entry name" value="BCTRLSENSOR"/>
</dbReference>
<name>A0A1Q5ZYC0_9SPHI</name>
<dbReference type="Pfam" id="PF02518">
    <property type="entry name" value="HATPase_c"/>
    <property type="match status" value="1"/>
</dbReference>
<evidence type="ECO:0000259" key="8">
    <source>
        <dbReference type="PROSITE" id="PS50109"/>
    </source>
</evidence>
<dbReference type="InterPro" id="IPR035965">
    <property type="entry name" value="PAS-like_dom_sf"/>
</dbReference>
<dbReference type="Pfam" id="PF00512">
    <property type="entry name" value="HisKA"/>
    <property type="match status" value="1"/>
</dbReference>
<dbReference type="Gene3D" id="3.30.450.20">
    <property type="entry name" value="PAS domain"/>
    <property type="match status" value="1"/>
</dbReference>
<keyword evidence="6" id="KW-0902">Two-component regulatory system</keyword>
<evidence type="ECO:0000256" key="4">
    <source>
        <dbReference type="ARBA" id="ARBA00022679"/>
    </source>
</evidence>
<accession>A0A1Q5ZYC0</accession>
<dbReference type="InterPro" id="IPR005467">
    <property type="entry name" value="His_kinase_dom"/>
</dbReference>
<dbReference type="InterPro" id="IPR050351">
    <property type="entry name" value="BphY/WalK/GraS-like"/>
</dbReference>
<dbReference type="OrthoDB" id="9813151at2"/>
<dbReference type="EC" id="2.7.13.3" evidence="2"/>
<dbReference type="InterPro" id="IPR004358">
    <property type="entry name" value="Sig_transdc_His_kin-like_C"/>
</dbReference>
<comment type="catalytic activity">
    <reaction evidence="1">
        <text>ATP + protein L-histidine = ADP + protein N-phospho-L-histidine.</text>
        <dbReference type="EC" id="2.7.13.3"/>
    </reaction>
</comment>
<keyword evidence="5" id="KW-0418">Kinase</keyword>
<dbReference type="Gene3D" id="3.30.565.10">
    <property type="entry name" value="Histidine kinase-like ATPase, C-terminal domain"/>
    <property type="match status" value="1"/>
</dbReference>
<evidence type="ECO:0000256" key="7">
    <source>
        <dbReference type="ARBA" id="ARBA00023136"/>
    </source>
</evidence>
<gene>
    <name evidence="10" type="ORF">RG47T_2195</name>
</gene>
<evidence type="ECO:0000256" key="1">
    <source>
        <dbReference type="ARBA" id="ARBA00000085"/>
    </source>
</evidence>
<dbReference type="SMART" id="SM00388">
    <property type="entry name" value="HisKA"/>
    <property type="match status" value="1"/>
</dbReference>
<evidence type="ECO:0000313" key="10">
    <source>
        <dbReference type="EMBL" id="OKS86738.1"/>
    </source>
</evidence>
<keyword evidence="3" id="KW-0597">Phosphoprotein</keyword>
<keyword evidence="11" id="KW-1185">Reference proteome</keyword>
<sequence>MDESTKDQSAFASPDSMASLDFAKMALESANVGIWVMDAESRNFTPSDRTKELFGFASHEEMSFDDAVSRIAEKPRQAFLSIVDNAFKLRTSFYAECPVVIPPDRKTEWLSVTGGFNTSDKTNNYFSGIIVNITEQKQNDLRRSKFIGIVSHELKTPLTALKAYVQMLNTWAKKQKDNFSLGALSKVDRQVKKMLNMINSLLNLSSAEAGKIHLNKQAFSVNDLIHQVIEETMFVTSSHNITIDECPDVNIIADRDKIEQVIVNLLSNAAKYSGKDEPIEVACTIENNAITISISDKGMGISQEDIEKLFLPNYRAETKEIEKIAGFGIGLYLCSEIITQHNGRIWVESALGQGSTFSFSLPL</sequence>
<proteinExistence type="predicted"/>
<dbReference type="EMBL" id="MPPL01000001">
    <property type="protein sequence ID" value="OKS86738.1"/>
    <property type="molecule type" value="Genomic_DNA"/>
</dbReference>
<dbReference type="InterPro" id="IPR036097">
    <property type="entry name" value="HisK_dim/P_sf"/>
</dbReference>
<evidence type="ECO:0000256" key="5">
    <source>
        <dbReference type="ARBA" id="ARBA00022777"/>
    </source>
</evidence>
<dbReference type="Proteomes" id="UP000186720">
    <property type="component" value="Unassembled WGS sequence"/>
</dbReference>
<evidence type="ECO:0000313" key="11">
    <source>
        <dbReference type="Proteomes" id="UP000186720"/>
    </source>
</evidence>
<dbReference type="RefSeq" id="WP_074489426.1">
    <property type="nucleotide sequence ID" value="NZ_FPAM01000004.1"/>
</dbReference>
<dbReference type="PANTHER" id="PTHR45453">
    <property type="entry name" value="PHOSPHATE REGULON SENSOR PROTEIN PHOR"/>
    <property type="match status" value="1"/>
</dbReference>
<dbReference type="PROSITE" id="PS50112">
    <property type="entry name" value="PAS"/>
    <property type="match status" value="1"/>
</dbReference>
<feature type="domain" description="Histidine kinase" evidence="8">
    <location>
        <begin position="149"/>
        <end position="363"/>
    </location>
</feature>
<dbReference type="GO" id="GO:0004721">
    <property type="term" value="F:phosphoprotein phosphatase activity"/>
    <property type="evidence" value="ECO:0007669"/>
    <property type="project" value="TreeGrafter"/>
</dbReference>
<dbReference type="PANTHER" id="PTHR45453:SF1">
    <property type="entry name" value="PHOSPHATE REGULON SENSOR PROTEIN PHOR"/>
    <property type="match status" value="1"/>
</dbReference>
<feature type="domain" description="PAS" evidence="9">
    <location>
        <begin position="19"/>
        <end position="90"/>
    </location>
</feature>
<dbReference type="SUPFAM" id="SSF55785">
    <property type="entry name" value="PYP-like sensor domain (PAS domain)"/>
    <property type="match status" value="1"/>
</dbReference>
<dbReference type="InterPro" id="IPR003594">
    <property type="entry name" value="HATPase_dom"/>
</dbReference>
<evidence type="ECO:0000259" key="9">
    <source>
        <dbReference type="PROSITE" id="PS50112"/>
    </source>
</evidence>
<protein>
    <recommendedName>
        <fullName evidence="2">histidine kinase</fullName>
        <ecNumber evidence="2">2.7.13.3</ecNumber>
    </recommendedName>
</protein>
<dbReference type="CDD" id="cd00082">
    <property type="entry name" value="HisKA"/>
    <property type="match status" value="1"/>
</dbReference>
<evidence type="ECO:0000256" key="2">
    <source>
        <dbReference type="ARBA" id="ARBA00012438"/>
    </source>
</evidence>
<keyword evidence="4" id="KW-0808">Transferase</keyword>
<comment type="caution">
    <text evidence="10">The sequence shown here is derived from an EMBL/GenBank/DDBJ whole genome shotgun (WGS) entry which is preliminary data.</text>
</comment>
<reference evidence="10 11" key="1">
    <citation type="submission" date="2016-11" db="EMBL/GenBank/DDBJ databases">
        <title>Whole Genome Sequencing of Mucilaginibacter polytrichastri RG4-7(T) isolated from the moss sample.</title>
        <authorList>
            <person name="Li Y."/>
        </authorList>
    </citation>
    <scope>NUCLEOTIDE SEQUENCE [LARGE SCALE GENOMIC DNA]</scope>
    <source>
        <strain evidence="10 11">RG4-7</strain>
    </source>
</reference>
<dbReference type="SMART" id="SM00387">
    <property type="entry name" value="HATPase_c"/>
    <property type="match status" value="1"/>
</dbReference>
<dbReference type="AlphaFoldDB" id="A0A1Q5ZYC0"/>
<evidence type="ECO:0000256" key="3">
    <source>
        <dbReference type="ARBA" id="ARBA00022553"/>
    </source>
</evidence>
<dbReference type="InterPro" id="IPR003661">
    <property type="entry name" value="HisK_dim/P_dom"/>
</dbReference>
<dbReference type="SUPFAM" id="SSF55874">
    <property type="entry name" value="ATPase domain of HSP90 chaperone/DNA topoisomerase II/histidine kinase"/>
    <property type="match status" value="1"/>
</dbReference>
<dbReference type="GO" id="GO:0005886">
    <property type="term" value="C:plasma membrane"/>
    <property type="evidence" value="ECO:0007669"/>
    <property type="project" value="TreeGrafter"/>
</dbReference>
<dbReference type="STRING" id="1302689.RG47T_2195"/>
<dbReference type="InterPro" id="IPR036890">
    <property type="entry name" value="HATPase_C_sf"/>
</dbReference>
<dbReference type="PROSITE" id="PS50109">
    <property type="entry name" value="HIS_KIN"/>
    <property type="match status" value="1"/>
</dbReference>
<dbReference type="Gene3D" id="1.10.287.130">
    <property type="match status" value="1"/>
</dbReference>
<evidence type="ECO:0000256" key="6">
    <source>
        <dbReference type="ARBA" id="ARBA00023012"/>
    </source>
</evidence>
<dbReference type="GO" id="GO:0016036">
    <property type="term" value="P:cellular response to phosphate starvation"/>
    <property type="evidence" value="ECO:0007669"/>
    <property type="project" value="TreeGrafter"/>
</dbReference>
<dbReference type="GO" id="GO:0000155">
    <property type="term" value="F:phosphorelay sensor kinase activity"/>
    <property type="evidence" value="ECO:0007669"/>
    <property type="project" value="InterPro"/>
</dbReference>
<organism evidence="10 11">
    <name type="scientific">Mucilaginibacter polytrichastri</name>
    <dbReference type="NCBI Taxonomy" id="1302689"/>
    <lineage>
        <taxon>Bacteria</taxon>
        <taxon>Pseudomonadati</taxon>
        <taxon>Bacteroidota</taxon>
        <taxon>Sphingobacteriia</taxon>
        <taxon>Sphingobacteriales</taxon>
        <taxon>Sphingobacteriaceae</taxon>
        <taxon>Mucilaginibacter</taxon>
    </lineage>
</organism>
<dbReference type="InterPro" id="IPR000014">
    <property type="entry name" value="PAS"/>
</dbReference>
<dbReference type="SUPFAM" id="SSF47384">
    <property type="entry name" value="Homodimeric domain of signal transducing histidine kinase"/>
    <property type="match status" value="1"/>
</dbReference>